<dbReference type="RefSeq" id="WP_130566170.1">
    <property type="nucleotide sequence ID" value="NZ_SHLY01000002.1"/>
</dbReference>
<dbReference type="Pfam" id="PF03167">
    <property type="entry name" value="UDG"/>
    <property type="match status" value="1"/>
</dbReference>
<dbReference type="InterPro" id="IPR036895">
    <property type="entry name" value="Uracil-DNA_glycosylase-like_sf"/>
</dbReference>
<dbReference type="Gene3D" id="3.40.470.10">
    <property type="entry name" value="Uracil-DNA glycosylase-like domain"/>
    <property type="match status" value="1"/>
</dbReference>
<dbReference type="InterPro" id="IPR005122">
    <property type="entry name" value="Uracil-DNA_glycosylase-like"/>
</dbReference>
<dbReference type="PANTHER" id="PTHR42160">
    <property type="entry name" value="URACIL-DNA GLYCOSYLASE SUPERFAMILY PROTEIN"/>
    <property type="match status" value="1"/>
</dbReference>
<protein>
    <submittedName>
        <fullName evidence="2">Uracil-DNA glycosylase family protein</fullName>
    </submittedName>
</protein>
<accession>A0ABY1WQB2</accession>
<comment type="caution">
    <text evidence="2">The sequence shown here is derived from an EMBL/GenBank/DDBJ whole genome shotgun (WGS) entry which is preliminary data.</text>
</comment>
<reference evidence="3" key="1">
    <citation type="submission" date="2019-02" db="EMBL/GenBank/DDBJ databases">
        <title>Draft genome sequence of Muricauda sp. 176CP4-71.</title>
        <authorList>
            <person name="Park J.-S."/>
        </authorList>
    </citation>
    <scope>NUCLEOTIDE SEQUENCE [LARGE SCALE GENOMIC DNA]</scope>
    <source>
        <strain evidence="3">176GS2-150</strain>
    </source>
</reference>
<dbReference type="SMART" id="SM00986">
    <property type="entry name" value="UDG"/>
    <property type="match status" value="1"/>
</dbReference>
<dbReference type="CDD" id="cd10033">
    <property type="entry name" value="UDG_like"/>
    <property type="match status" value="1"/>
</dbReference>
<proteinExistence type="predicted"/>
<name>A0ABY1WQB2_9GAMM</name>
<keyword evidence="3" id="KW-1185">Reference proteome</keyword>
<evidence type="ECO:0000313" key="2">
    <source>
        <dbReference type="EMBL" id="TAA46907.1"/>
    </source>
</evidence>
<feature type="domain" description="Uracil-DNA glycosylase-like" evidence="1">
    <location>
        <begin position="29"/>
        <end position="186"/>
    </location>
</feature>
<dbReference type="Proteomes" id="UP000292544">
    <property type="component" value="Unassembled WGS sequence"/>
</dbReference>
<evidence type="ECO:0000259" key="1">
    <source>
        <dbReference type="SMART" id="SM00986"/>
    </source>
</evidence>
<dbReference type="PANTHER" id="PTHR42160:SF1">
    <property type="entry name" value="URACIL-DNA GLYCOSYLASE SUPERFAMILY PROTEIN"/>
    <property type="match status" value="1"/>
</dbReference>
<dbReference type="SMART" id="SM00987">
    <property type="entry name" value="UreE_C"/>
    <property type="match status" value="1"/>
</dbReference>
<gene>
    <name evidence="2" type="ORF">EXY25_06525</name>
</gene>
<evidence type="ECO:0000313" key="3">
    <source>
        <dbReference type="Proteomes" id="UP000292544"/>
    </source>
</evidence>
<organism evidence="2 3">
    <name type="scientific">Corallincola spongiicola</name>
    <dbReference type="NCBI Taxonomy" id="2520508"/>
    <lineage>
        <taxon>Bacteria</taxon>
        <taxon>Pseudomonadati</taxon>
        <taxon>Pseudomonadota</taxon>
        <taxon>Gammaproteobacteria</taxon>
        <taxon>Alteromonadales</taxon>
        <taxon>Psychromonadaceae</taxon>
        <taxon>Corallincola</taxon>
    </lineage>
</organism>
<dbReference type="EMBL" id="SHLY01000002">
    <property type="protein sequence ID" value="TAA46907.1"/>
    <property type="molecule type" value="Genomic_DNA"/>
</dbReference>
<dbReference type="InterPro" id="IPR047124">
    <property type="entry name" value="HI_0220.2"/>
</dbReference>
<dbReference type="SUPFAM" id="SSF52141">
    <property type="entry name" value="Uracil-DNA glycosylase-like"/>
    <property type="match status" value="1"/>
</dbReference>
<sequence length="195" mass="22172">MTNRLCQLLDEINGCRLCEASLPLGPHPVVRASSSAKVLIIGQAPGTKVHASGIPWDDASGKRLRNWLGLSPELFYDEQQIAIMPMGFCYPGKGKQGDLPPRPECAPKWHQALLAQMPNIQLTLLIGQYAQRYYLKTPFKTLTENVKHWQNYRSEGQFPLPHPSPRNQLWLKKNPWFEELLLPPLKSKIQALIER</sequence>